<dbReference type="Proteomes" id="UP001454036">
    <property type="component" value="Unassembled WGS sequence"/>
</dbReference>
<keyword evidence="3" id="KW-1185">Reference proteome</keyword>
<evidence type="ECO:0000256" key="1">
    <source>
        <dbReference type="SAM" id="MobiDB-lite"/>
    </source>
</evidence>
<reference evidence="2 3" key="1">
    <citation type="submission" date="2024-01" db="EMBL/GenBank/DDBJ databases">
        <title>The complete chloroplast genome sequence of Lithospermum erythrorhizon: insights into the phylogenetic relationship among Boraginaceae species and the maternal lineages of purple gromwells.</title>
        <authorList>
            <person name="Okada T."/>
            <person name="Watanabe K."/>
        </authorList>
    </citation>
    <scope>NUCLEOTIDE SEQUENCE [LARGE SCALE GENOMIC DNA]</scope>
</reference>
<proteinExistence type="predicted"/>
<name>A0AAV3RQZ8_LITER</name>
<accession>A0AAV3RQZ8</accession>
<dbReference type="AlphaFoldDB" id="A0AAV3RQZ8"/>
<feature type="region of interest" description="Disordered" evidence="1">
    <location>
        <begin position="87"/>
        <end position="106"/>
    </location>
</feature>
<protein>
    <submittedName>
        <fullName evidence="2">Uncharacterized protein</fullName>
    </submittedName>
</protein>
<gene>
    <name evidence="2" type="ORF">LIER_30506</name>
</gene>
<feature type="compositionally biased region" description="Basic and acidic residues" evidence="1">
    <location>
        <begin position="95"/>
        <end position="106"/>
    </location>
</feature>
<comment type="caution">
    <text evidence="2">The sequence shown here is derived from an EMBL/GenBank/DDBJ whole genome shotgun (WGS) entry which is preliminary data.</text>
</comment>
<evidence type="ECO:0000313" key="2">
    <source>
        <dbReference type="EMBL" id="GAA0183015.1"/>
    </source>
</evidence>
<dbReference type="EMBL" id="BAABME010010953">
    <property type="protein sequence ID" value="GAA0183015.1"/>
    <property type="molecule type" value="Genomic_DNA"/>
</dbReference>
<sequence>MYIQTRKEGWTLVCRKKRRIPNKSRQTLPKTKTIKKHFNKRRLLTYHPIHTSQEVKPIFLKRASPITLRDFIPKRFWGDNEPESCDHIYEEEEGTSSKEEVKEETP</sequence>
<organism evidence="2 3">
    <name type="scientific">Lithospermum erythrorhizon</name>
    <name type="common">Purple gromwell</name>
    <name type="synonym">Lithospermum officinale var. erythrorhizon</name>
    <dbReference type="NCBI Taxonomy" id="34254"/>
    <lineage>
        <taxon>Eukaryota</taxon>
        <taxon>Viridiplantae</taxon>
        <taxon>Streptophyta</taxon>
        <taxon>Embryophyta</taxon>
        <taxon>Tracheophyta</taxon>
        <taxon>Spermatophyta</taxon>
        <taxon>Magnoliopsida</taxon>
        <taxon>eudicotyledons</taxon>
        <taxon>Gunneridae</taxon>
        <taxon>Pentapetalae</taxon>
        <taxon>asterids</taxon>
        <taxon>lamiids</taxon>
        <taxon>Boraginales</taxon>
        <taxon>Boraginaceae</taxon>
        <taxon>Boraginoideae</taxon>
        <taxon>Lithospermeae</taxon>
        <taxon>Lithospermum</taxon>
    </lineage>
</organism>
<evidence type="ECO:0000313" key="3">
    <source>
        <dbReference type="Proteomes" id="UP001454036"/>
    </source>
</evidence>